<feature type="region of interest" description="Disordered" evidence="12">
    <location>
        <begin position="262"/>
        <end position="290"/>
    </location>
</feature>
<evidence type="ECO:0000256" key="1">
    <source>
        <dbReference type="ARBA" id="ARBA00000493"/>
    </source>
</evidence>
<accession>A0AAN9CLP2</accession>
<dbReference type="FunFam" id="3.70.10.10:FF:000005">
    <property type="entry name" value="Cell cycle checkpoint control protein"/>
    <property type="match status" value="1"/>
</dbReference>
<feature type="region of interest" description="Disordered" evidence="12">
    <location>
        <begin position="302"/>
        <end position="339"/>
    </location>
</feature>
<dbReference type="Pfam" id="PF04139">
    <property type="entry name" value="Rad9"/>
    <property type="match status" value="1"/>
</dbReference>
<feature type="compositionally biased region" description="Acidic residues" evidence="12">
    <location>
        <begin position="371"/>
        <end position="381"/>
    </location>
</feature>
<comment type="caution">
    <text evidence="13">The sequence shown here is derived from an EMBL/GenBank/DDBJ whole genome shotgun (WGS) entry which is preliminary data.</text>
</comment>
<reference evidence="13 14" key="1">
    <citation type="submission" date="2024-02" db="EMBL/GenBank/DDBJ databases">
        <title>Chromosome-level genome assembly of the Eurasian Minnow (Phoxinus phoxinus).</title>
        <authorList>
            <person name="Oriowo T.O."/>
            <person name="Martin S."/>
            <person name="Stange M."/>
            <person name="Chrysostomakis Y."/>
            <person name="Brown T."/>
            <person name="Winkler S."/>
            <person name="Kukowka S."/>
            <person name="Myers E.W."/>
            <person name="Bohne A."/>
        </authorList>
    </citation>
    <scope>NUCLEOTIDE SEQUENCE [LARGE SCALE GENOMIC DNA]</scope>
    <source>
        <strain evidence="13">ZFMK-TIS-60720</strain>
        <tissue evidence="13">Whole Organism</tissue>
    </source>
</reference>
<dbReference type="CDD" id="cd00577">
    <property type="entry name" value="PCNA"/>
    <property type="match status" value="1"/>
</dbReference>
<comment type="catalytic activity">
    <reaction evidence="1">
        <text>Exonucleolytic cleavage in the 3'- to 5'-direction to yield nucleoside 5'-phosphates.</text>
        <dbReference type="EC" id="3.1.11.2"/>
    </reaction>
</comment>
<comment type="subcellular location">
    <subcellularLocation>
        <location evidence="2">Nucleus</location>
    </subcellularLocation>
</comment>
<keyword evidence="4" id="KW-0597">Phosphoprotein</keyword>
<evidence type="ECO:0000256" key="7">
    <source>
        <dbReference type="ARBA" id="ARBA00022801"/>
    </source>
</evidence>
<name>A0AAN9CLP2_9TELE</name>
<keyword evidence="14" id="KW-1185">Reference proteome</keyword>
<evidence type="ECO:0000313" key="14">
    <source>
        <dbReference type="Proteomes" id="UP001364617"/>
    </source>
</evidence>
<dbReference type="GO" id="GO:0000076">
    <property type="term" value="P:DNA replication checkpoint signaling"/>
    <property type="evidence" value="ECO:0007669"/>
    <property type="project" value="TreeGrafter"/>
</dbReference>
<comment type="function">
    <text evidence="10">Component of the 9-1-1 cell-cycle checkpoint response complex that plays a major role in DNA repair. The 9-1-1 complex is recruited to DNA lesion upon damage by the RAD17-replication factor C (RFC) clamp loader complex. Acts then as a sliding clamp platform on DNA for several proteins involved in long-patch base excision repair (LP-BER). The 9-1-1 complex stimulates DNA polymerase beta (POLB) activity by increasing its affinity for the 3'-OH end of the primer-template and stabilizes POLB to those sites where LP-BER proceeds; endonuclease FEN1 cleavage activity on substrates with double, nick, or gap flaps of distinct sequences and lengths; and DNA ligase I (LIG1) on long-patch base excision repair substrates. The 9-1-1 complex is necessary for the recruitment of RHNO1 to sites of double-stranded breaks (DSB) occurring during the S phase. RAD9A possesses 3'-&gt;5' double stranded DNA exonuclease activity.</text>
</comment>
<keyword evidence="6" id="KW-0227">DNA damage</keyword>
<keyword evidence="8" id="KW-0269">Exonuclease</keyword>
<dbReference type="PIRSF" id="PIRSF009303">
    <property type="entry name" value="Cell_cycle_RAD9"/>
    <property type="match status" value="1"/>
</dbReference>
<protein>
    <recommendedName>
        <fullName evidence="11">Cell cycle checkpoint control protein</fullName>
    </recommendedName>
</protein>
<dbReference type="GO" id="GO:0030896">
    <property type="term" value="C:checkpoint clamp complex"/>
    <property type="evidence" value="ECO:0007669"/>
    <property type="project" value="UniProtKB-UniRule"/>
</dbReference>
<evidence type="ECO:0000256" key="2">
    <source>
        <dbReference type="ARBA" id="ARBA00004123"/>
    </source>
</evidence>
<evidence type="ECO:0000256" key="6">
    <source>
        <dbReference type="ARBA" id="ARBA00022763"/>
    </source>
</evidence>
<dbReference type="GO" id="GO:0031573">
    <property type="term" value="P:mitotic intra-S DNA damage checkpoint signaling"/>
    <property type="evidence" value="ECO:0007669"/>
    <property type="project" value="TreeGrafter"/>
</dbReference>
<dbReference type="Proteomes" id="UP001364617">
    <property type="component" value="Unassembled WGS sequence"/>
</dbReference>
<feature type="region of interest" description="Disordered" evidence="12">
    <location>
        <begin position="362"/>
        <end position="381"/>
    </location>
</feature>
<dbReference type="PANTHER" id="PTHR15237:SF1">
    <property type="entry name" value="CELL CYCLE CHECKPOINT CONTROL PROTEIN RAD9A"/>
    <property type="match status" value="1"/>
</dbReference>
<dbReference type="EMBL" id="JAYKXH010000016">
    <property type="protein sequence ID" value="KAK7141618.1"/>
    <property type="molecule type" value="Genomic_DNA"/>
</dbReference>
<keyword evidence="5" id="KW-0540">Nuclease</keyword>
<evidence type="ECO:0000256" key="12">
    <source>
        <dbReference type="SAM" id="MobiDB-lite"/>
    </source>
</evidence>
<evidence type="ECO:0000313" key="13">
    <source>
        <dbReference type="EMBL" id="KAK7141618.1"/>
    </source>
</evidence>
<organism evidence="13 14">
    <name type="scientific">Phoxinus phoxinus</name>
    <name type="common">Eurasian minnow</name>
    <dbReference type="NCBI Taxonomy" id="58324"/>
    <lineage>
        <taxon>Eukaryota</taxon>
        <taxon>Metazoa</taxon>
        <taxon>Chordata</taxon>
        <taxon>Craniata</taxon>
        <taxon>Vertebrata</taxon>
        <taxon>Euteleostomi</taxon>
        <taxon>Actinopterygii</taxon>
        <taxon>Neopterygii</taxon>
        <taxon>Teleostei</taxon>
        <taxon>Ostariophysi</taxon>
        <taxon>Cypriniformes</taxon>
        <taxon>Leuciscidae</taxon>
        <taxon>Phoxininae</taxon>
        <taxon>Phoxinus</taxon>
    </lineage>
</organism>
<dbReference type="SUPFAM" id="SSF55979">
    <property type="entry name" value="DNA clamp"/>
    <property type="match status" value="1"/>
</dbReference>
<comment type="similarity">
    <text evidence="3 11">Belongs to the rad9 family.</text>
</comment>
<feature type="compositionally biased region" description="Acidic residues" evidence="12">
    <location>
        <begin position="281"/>
        <end position="290"/>
    </location>
</feature>
<evidence type="ECO:0000256" key="10">
    <source>
        <dbReference type="ARBA" id="ARBA00059283"/>
    </source>
</evidence>
<dbReference type="Gene3D" id="3.70.10.10">
    <property type="match status" value="1"/>
</dbReference>
<keyword evidence="9" id="KW-0539">Nucleus</keyword>
<evidence type="ECO:0000256" key="3">
    <source>
        <dbReference type="ARBA" id="ARBA00008494"/>
    </source>
</evidence>
<gene>
    <name evidence="13" type="ORF">R3I93_015692</name>
</gene>
<dbReference type="InterPro" id="IPR026584">
    <property type="entry name" value="Rad9"/>
</dbReference>
<keyword evidence="7" id="KW-0378">Hydrolase</keyword>
<dbReference type="GO" id="GO:0071479">
    <property type="term" value="P:cellular response to ionizing radiation"/>
    <property type="evidence" value="ECO:0007669"/>
    <property type="project" value="TreeGrafter"/>
</dbReference>
<dbReference type="InterPro" id="IPR007268">
    <property type="entry name" value="Rad9/Ddc1"/>
</dbReference>
<dbReference type="GO" id="GO:0006281">
    <property type="term" value="P:DNA repair"/>
    <property type="evidence" value="ECO:0007669"/>
    <property type="project" value="UniProtKB-UniRule"/>
</dbReference>
<evidence type="ECO:0000256" key="9">
    <source>
        <dbReference type="ARBA" id="ARBA00023242"/>
    </source>
</evidence>
<evidence type="ECO:0000256" key="11">
    <source>
        <dbReference type="PIRNR" id="PIRNR009303"/>
    </source>
</evidence>
<proteinExistence type="inferred from homology"/>
<dbReference type="InterPro" id="IPR046938">
    <property type="entry name" value="DNA_clamp_sf"/>
</dbReference>
<dbReference type="GO" id="GO:0008311">
    <property type="term" value="F:double-stranded DNA 3'-5' DNA exonuclease activity"/>
    <property type="evidence" value="ECO:0007669"/>
    <property type="project" value="UniProtKB-EC"/>
</dbReference>
<sequence length="381" mass="42144">MDCVATGGNVKVLAKAIHSLSRIGEELYLEPVEDGLALRSVNSSRSAFACFLLSPLFFQKYQAPSDQSFRCKIPIKSVQAVFKSLSSLDRSVEKCRIQLNSEKSRLTITLHCKHGLLKTHNLSFQDCESLQAVFDKESCANVLQAQPRLMVDTVLHFPPSQEEVTLSVSSDRVWLRNHVEDDADPRAMMTELSLSSEEFDHFAISTQTSITFCLKELRGLLVFAESSGLPISVYFDEPGSPVILSVMDSVLEANFVLATLSEDSHPKNHGKSNTKHPDTEQPPDDFMNDDMDSFLIAMETSELPGPSHAPTSPPHPTNNRKHPASEEEQEEALAEGPPNKKFCSLFFGSVLPTQSQLTNQTIQSQEVLASDSEDENQAETS</sequence>
<dbReference type="PANTHER" id="PTHR15237">
    <property type="entry name" value="DNA REPAIR PROTEIN RAD9"/>
    <property type="match status" value="1"/>
</dbReference>
<evidence type="ECO:0000256" key="5">
    <source>
        <dbReference type="ARBA" id="ARBA00022722"/>
    </source>
</evidence>
<evidence type="ECO:0000256" key="4">
    <source>
        <dbReference type="ARBA" id="ARBA00022553"/>
    </source>
</evidence>
<dbReference type="AlphaFoldDB" id="A0AAN9CLP2"/>
<evidence type="ECO:0000256" key="8">
    <source>
        <dbReference type="ARBA" id="ARBA00022839"/>
    </source>
</evidence>